<dbReference type="Pfam" id="PF00106">
    <property type="entry name" value="adh_short"/>
    <property type="match status" value="1"/>
</dbReference>
<evidence type="ECO:0000259" key="4">
    <source>
        <dbReference type="SMART" id="SM00822"/>
    </source>
</evidence>
<dbReference type="InterPro" id="IPR002347">
    <property type="entry name" value="SDR_fam"/>
</dbReference>
<dbReference type="PANTHER" id="PTHR43391:SF82">
    <property type="entry name" value="OXIDOREDUCTASE SADH-RELATED"/>
    <property type="match status" value="1"/>
</dbReference>
<dbReference type="InterPro" id="IPR036291">
    <property type="entry name" value="NAD(P)-bd_dom_sf"/>
</dbReference>
<dbReference type="SMART" id="SM00822">
    <property type="entry name" value="PKS_KR"/>
    <property type="match status" value="1"/>
</dbReference>
<evidence type="ECO:0000313" key="5">
    <source>
        <dbReference type="EMBL" id="CAD7285776.1"/>
    </source>
</evidence>
<dbReference type="Gene3D" id="3.40.50.720">
    <property type="entry name" value="NAD(P)-binding Rossmann-like Domain"/>
    <property type="match status" value="1"/>
</dbReference>
<dbReference type="GO" id="GO:0016491">
    <property type="term" value="F:oxidoreductase activity"/>
    <property type="evidence" value="ECO:0007669"/>
    <property type="project" value="UniProtKB-KW"/>
</dbReference>
<comment type="similarity">
    <text evidence="1 3">Belongs to the short-chain dehydrogenases/reductases (SDR) family.</text>
</comment>
<evidence type="ECO:0000313" key="6">
    <source>
        <dbReference type="Proteomes" id="UP000678499"/>
    </source>
</evidence>
<evidence type="ECO:0000256" key="2">
    <source>
        <dbReference type="ARBA" id="ARBA00023002"/>
    </source>
</evidence>
<dbReference type="EMBL" id="OA904489">
    <property type="protein sequence ID" value="CAD7285776.1"/>
    <property type="molecule type" value="Genomic_DNA"/>
</dbReference>
<dbReference type="SUPFAM" id="SSF51735">
    <property type="entry name" value="NAD(P)-binding Rossmann-fold domains"/>
    <property type="match status" value="1"/>
</dbReference>
<keyword evidence="2" id="KW-0560">Oxidoreductase</keyword>
<proteinExistence type="inferred from homology"/>
<reference evidence="5" key="1">
    <citation type="submission" date="2020-11" db="EMBL/GenBank/DDBJ databases">
        <authorList>
            <person name="Tran Van P."/>
        </authorList>
    </citation>
    <scope>NUCLEOTIDE SEQUENCE</scope>
</reference>
<evidence type="ECO:0000256" key="1">
    <source>
        <dbReference type="ARBA" id="ARBA00006484"/>
    </source>
</evidence>
<keyword evidence="6" id="KW-1185">Reference proteome</keyword>
<dbReference type="PROSITE" id="PS00061">
    <property type="entry name" value="ADH_SHORT"/>
    <property type="match status" value="1"/>
</dbReference>
<dbReference type="InterPro" id="IPR057326">
    <property type="entry name" value="KR_dom"/>
</dbReference>
<sequence>MKDFTNKVVVITGAGSGIGRALAIEFAKRGAHLALNDYSMDQLNATLEKLPSGTKTFTQGFDVSDAHAMDGFAQSILAHYGHVDVVINNAGVALSKYSVENTSLEDFKWLFGINFWGMVYGSKSFLPLLKQRPQAALVNVSSLFGLSGIPYQAAYSASKMAIRGFTESLAMEQESSGSPVVVSS</sequence>
<dbReference type="GO" id="GO:0006629">
    <property type="term" value="P:lipid metabolic process"/>
    <property type="evidence" value="ECO:0007669"/>
    <property type="project" value="UniProtKB-ARBA"/>
</dbReference>
<dbReference type="PRINTS" id="PR00081">
    <property type="entry name" value="GDHRDH"/>
</dbReference>
<feature type="non-terminal residue" evidence="5">
    <location>
        <position position="184"/>
    </location>
</feature>
<accession>A0A7R9C469</accession>
<dbReference type="EMBL" id="CAJPEX010022452">
    <property type="protein sequence ID" value="CAG0925928.1"/>
    <property type="molecule type" value="Genomic_DNA"/>
</dbReference>
<evidence type="ECO:0000256" key="3">
    <source>
        <dbReference type="RuleBase" id="RU000363"/>
    </source>
</evidence>
<dbReference type="PANTHER" id="PTHR43391">
    <property type="entry name" value="RETINOL DEHYDROGENASE-RELATED"/>
    <property type="match status" value="1"/>
</dbReference>
<organism evidence="5">
    <name type="scientific">Notodromas monacha</name>
    <dbReference type="NCBI Taxonomy" id="399045"/>
    <lineage>
        <taxon>Eukaryota</taxon>
        <taxon>Metazoa</taxon>
        <taxon>Ecdysozoa</taxon>
        <taxon>Arthropoda</taxon>
        <taxon>Crustacea</taxon>
        <taxon>Oligostraca</taxon>
        <taxon>Ostracoda</taxon>
        <taxon>Podocopa</taxon>
        <taxon>Podocopida</taxon>
        <taxon>Cypridocopina</taxon>
        <taxon>Cypridoidea</taxon>
        <taxon>Cyprididae</taxon>
        <taxon>Notodromas</taxon>
    </lineage>
</organism>
<feature type="domain" description="Ketoreductase" evidence="4">
    <location>
        <begin position="7"/>
        <end position="180"/>
    </location>
</feature>
<dbReference type="InterPro" id="IPR020904">
    <property type="entry name" value="Sc_DH/Rdtase_CS"/>
</dbReference>
<name>A0A7R9C469_9CRUS</name>
<dbReference type="AlphaFoldDB" id="A0A7R9C469"/>
<dbReference type="CDD" id="cd05233">
    <property type="entry name" value="SDR_c"/>
    <property type="match status" value="1"/>
</dbReference>
<dbReference type="Proteomes" id="UP000678499">
    <property type="component" value="Unassembled WGS sequence"/>
</dbReference>
<protein>
    <recommendedName>
        <fullName evidence="4">Ketoreductase domain-containing protein</fullName>
    </recommendedName>
</protein>
<dbReference type="PRINTS" id="PR00080">
    <property type="entry name" value="SDRFAMILY"/>
</dbReference>
<gene>
    <name evidence="5" type="ORF">NMOB1V02_LOCUS13378</name>
</gene>
<dbReference type="OrthoDB" id="37659at2759"/>